<feature type="coiled-coil region" evidence="8">
    <location>
        <begin position="508"/>
        <end position="535"/>
    </location>
</feature>
<name>A0A8J2SW58_9STRA</name>
<evidence type="ECO:0000256" key="7">
    <source>
        <dbReference type="PROSITE-ProRule" id="PRU01384"/>
    </source>
</evidence>
<dbReference type="GO" id="GO:0009330">
    <property type="term" value="C:DNA topoisomerase type II (double strand cut, ATP-hydrolyzing) complex"/>
    <property type="evidence" value="ECO:0007669"/>
    <property type="project" value="TreeGrafter"/>
</dbReference>
<evidence type="ECO:0000256" key="5">
    <source>
        <dbReference type="ARBA" id="ARBA00023125"/>
    </source>
</evidence>
<dbReference type="InterPro" id="IPR013758">
    <property type="entry name" value="Topo_IIA_A/C_ab"/>
</dbReference>
<dbReference type="Proteomes" id="UP000789595">
    <property type="component" value="Unassembled WGS sequence"/>
</dbReference>
<reference evidence="11" key="1">
    <citation type="submission" date="2021-11" db="EMBL/GenBank/DDBJ databases">
        <authorList>
            <consortium name="Genoscope - CEA"/>
            <person name="William W."/>
        </authorList>
    </citation>
    <scope>NUCLEOTIDE SEQUENCE</scope>
</reference>
<dbReference type="Gene3D" id="1.10.268.10">
    <property type="entry name" value="Topoisomerase, domain 3"/>
    <property type="match status" value="1"/>
</dbReference>
<dbReference type="OrthoDB" id="734at2759"/>
<dbReference type="SUPFAM" id="SSF101904">
    <property type="entry name" value="GyrA/ParC C-terminal domain-like"/>
    <property type="match status" value="1"/>
</dbReference>
<dbReference type="AlphaFoldDB" id="A0A8J2SW58"/>
<dbReference type="Gene3D" id="3.30.1360.40">
    <property type="match status" value="1"/>
</dbReference>
<dbReference type="PANTHER" id="PTHR43493">
    <property type="entry name" value="DNA GYRASE/TOPOISOMERASE SUBUNIT A"/>
    <property type="match status" value="1"/>
</dbReference>
<dbReference type="Pfam" id="PF00521">
    <property type="entry name" value="DNA_topoisoIV"/>
    <property type="match status" value="1"/>
</dbReference>
<protein>
    <recommendedName>
        <fullName evidence="3">DNA topoisomerase (ATP-hydrolyzing)</fullName>
        <ecNumber evidence="3">5.6.2.2</ecNumber>
    </recommendedName>
</protein>
<dbReference type="GO" id="GO:0005524">
    <property type="term" value="F:ATP binding"/>
    <property type="evidence" value="ECO:0007669"/>
    <property type="project" value="InterPro"/>
</dbReference>
<dbReference type="InterPro" id="IPR035516">
    <property type="entry name" value="Gyrase/topoIV_suA_C"/>
</dbReference>
<dbReference type="Pfam" id="PF03989">
    <property type="entry name" value="DNA_gyraseA_C"/>
    <property type="match status" value="6"/>
</dbReference>
<dbReference type="CDD" id="cd00187">
    <property type="entry name" value="TOP4c"/>
    <property type="match status" value="1"/>
</dbReference>
<dbReference type="EMBL" id="CAKKNE010000006">
    <property type="protein sequence ID" value="CAH0378501.1"/>
    <property type="molecule type" value="Genomic_DNA"/>
</dbReference>
<evidence type="ECO:0000256" key="6">
    <source>
        <dbReference type="ARBA" id="ARBA00023235"/>
    </source>
</evidence>
<feature type="chain" id="PRO_5035265397" description="DNA topoisomerase (ATP-hydrolyzing)" evidence="9">
    <location>
        <begin position="16"/>
        <end position="888"/>
    </location>
</feature>
<dbReference type="InterPro" id="IPR006691">
    <property type="entry name" value="GyrA/parC_rep"/>
</dbReference>
<dbReference type="InterPro" id="IPR002205">
    <property type="entry name" value="Topo_IIA_dom_A"/>
</dbReference>
<dbReference type="Gene3D" id="2.120.10.90">
    <property type="entry name" value="DNA gyrase/topoisomerase IV, subunit A, C-terminal"/>
    <property type="match status" value="1"/>
</dbReference>
<evidence type="ECO:0000256" key="1">
    <source>
        <dbReference type="ARBA" id="ARBA00000185"/>
    </source>
</evidence>
<keyword evidence="12" id="KW-1185">Reference proteome</keyword>
<keyword evidence="5 7" id="KW-0238">DNA-binding</keyword>
<evidence type="ECO:0000256" key="8">
    <source>
        <dbReference type="SAM" id="Coils"/>
    </source>
</evidence>
<gene>
    <name evidence="11" type="ORF">PECAL_6P00910</name>
</gene>
<evidence type="ECO:0000256" key="9">
    <source>
        <dbReference type="SAM" id="SignalP"/>
    </source>
</evidence>
<keyword evidence="8" id="KW-0175">Coiled coil</keyword>
<dbReference type="GO" id="GO:0006265">
    <property type="term" value="P:DNA topological change"/>
    <property type="evidence" value="ECO:0007669"/>
    <property type="project" value="UniProtKB-UniRule"/>
</dbReference>
<dbReference type="InterPro" id="IPR013757">
    <property type="entry name" value="Topo_IIA_A_a_sf"/>
</dbReference>
<sequence>MRLLAMLLAARAARALRPALRPPRAPPQAWRRFAATQEPPPKETEIIPIELEDEMADSFMKYALSTILGRALPDARDGLKPVHRRILFAMRELKLEPSSQYRKCARVVGEVLGKFHPHGDSSVYEALVRMAQDFVMSERLVDGHGNFGSVDGDPPAAMRYTESRLTKFAASALLNSSDLGQGRAGASLNGGIGVRFSENFDASEYEPDVLPARLPVLLVNGAQGIAVGMATNIPPHNLGEVCDAALGLAKAAKNNEVFDDDALLRALPAPDFPTGGLIMGTTGVARAYATGSGSVLVRARTSIEKLRSGRTAIVATELPYLVSKADLLEKTAEAVNNKKLQGIRDLRDESGRAGMRVVFELKRDAHPETVLANLFKSTRLQASFPANLVAVDCIRDENGVEDPDRKAPVRLTLRSALERWMRFRFDCVRRRASYEEARAAARLHIVEGLVLAQAAADEVVAAVRKSASPEDARNLLMNGGVPGLKALSETQARAVLALTLSRLTSLAANELKDEEADLTQELARLRNELENDSAVYDRICGELEDCKKRFGGPRRSEIVEEDSGEVTEEDTTPNERSAILALAGNYLKRTSLKEFAAQARGGVGRRAAPLAVEHLATCRDHDTLLCITDAGVAYGVRAFKVPQASRAARGSPLSRVLPVDADRSIAGLLPVSQQQLEGDQDYVVLVTKQGLVKRTPLSAYRDMTSRGKIAIRLNEGDAVGWAALCTLGDSLVVATAKGMLLKYDVDAVRETARATMGVKALKLRDDDELATARVVAPDKDHVLVLTAAGYGKRVDVEAVRARSRATMGVQAIKFKKEGDVLVDVRGVADDDEVLVVTSGGTIARVAANTIAAQSRTAKGVSVQKSTAKDPCVGISLVPGDLAGVVADE</sequence>
<dbReference type="PROSITE" id="PS52040">
    <property type="entry name" value="TOPO_IIA"/>
    <property type="match status" value="1"/>
</dbReference>
<organism evidence="11 12">
    <name type="scientific">Pelagomonas calceolata</name>
    <dbReference type="NCBI Taxonomy" id="35677"/>
    <lineage>
        <taxon>Eukaryota</taxon>
        <taxon>Sar</taxon>
        <taxon>Stramenopiles</taxon>
        <taxon>Ochrophyta</taxon>
        <taxon>Pelagophyceae</taxon>
        <taxon>Pelagomonadales</taxon>
        <taxon>Pelagomonadaceae</taxon>
        <taxon>Pelagomonas</taxon>
    </lineage>
</organism>
<feature type="signal peptide" evidence="9">
    <location>
        <begin position="1"/>
        <end position="15"/>
    </location>
</feature>
<keyword evidence="6 7" id="KW-0413">Isomerase</keyword>
<evidence type="ECO:0000256" key="4">
    <source>
        <dbReference type="ARBA" id="ARBA00023029"/>
    </source>
</evidence>
<keyword evidence="4 7" id="KW-0799">Topoisomerase</keyword>
<keyword evidence="9" id="KW-0732">Signal</keyword>
<evidence type="ECO:0000313" key="11">
    <source>
        <dbReference type="EMBL" id="CAH0378501.1"/>
    </source>
</evidence>
<comment type="caution">
    <text evidence="11">The sequence shown here is derived from an EMBL/GenBank/DDBJ whole genome shotgun (WGS) entry which is preliminary data.</text>
</comment>
<dbReference type="InterPro" id="IPR013760">
    <property type="entry name" value="Topo_IIA-like_dom_sf"/>
</dbReference>
<evidence type="ECO:0000313" key="12">
    <source>
        <dbReference type="Proteomes" id="UP000789595"/>
    </source>
</evidence>
<evidence type="ECO:0000256" key="2">
    <source>
        <dbReference type="ARBA" id="ARBA00008263"/>
    </source>
</evidence>
<dbReference type="EC" id="5.6.2.2" evidence="3"/>
<comment type="similarity">
    <text evidence="2">Belongs to the type II topoisomerase GyrA/ParC subunit family.</text>
</comment>
<dbReference type="NCBIfam" id="NF004044">
    <property type="entry name" value="PRK05561.1"/>
    <property type="match status" value="1"/>
</dbReference>
<accession>A0A8J2SW58</accession>
<dbReference type="GO" id="GO:0003918">
    <property type="term" value="F:DNA topoisomerase type II (double strand cut, ATP-hydrolyzing) activity"/>
    <property type="evidence" value="ECO:0007669"/>
    <property type="project" value="UniProtKB-EC"/>
</dbReference>
<dbReference type="SUPFAM" id="SSF56719">
    <property type="entry name" value="Type II DNA topoisomerase"/>
    <property type="match status" value="1"/>
</dbReference>
<evidence type="ECO:0000256" key="3">
    <source>
        <dbReference type="ARBA" id="ARBA00012895"/>
    </source>
</evidence>
<dbReference type="InterPro" id="IPR050220">
    <property type="entry name" value="Type_II_DNA_Topoisomerases"/>
</dbReference>
<dbReference type="GO" id="GO:0003677">
    <property type="term" value="F:DNA binding"/>
    <property type="evidence" value="ECO:0007669"/>
    <property type="project" value="UniProtKB-UniRule"/>
</dbReference>
<dbReference type="SMART" id="SM00434">
    <property type="entry name" value="TOP4c"/>
    <property type="match status" value="1"/>
</dbReference>
<dbReference type="FunFam" id="3.30.1360.40:FF:000002">
    <property type="entry name" value="DNA gyrase subunit A"/>
    <property type="match status" value="1"/>
</dbReference>
<proteinExistence type="inferred from homology"/>
<evidence type="ECO:0000259" key="10">
    <source>
        <dbReference type="PROSITE" id="PS52040"/>
    </source>
</evidence>
<dbReference type="PANTHER" id="PTHR43493:SF5">
    <property type="entry name" value="DNA GYRASE SUBUNIT A, CHLOROPLASTIC_MITOCHONDRIAL"/>
    <property type="match status" value="1"/>
</dbReference>
<feature type="active site" description="O-(5'-phospho-DNA)-tyrosine intermediate" evidence="7">
    <location>
        <position position="160"/>
    </location>
</feature>
<dbReference type="Gene3D" id="3.90.199.10">
    <property type="entry name" value="Topoisomerase II, domain 5"/>
    <property type="match status" value="1"/>
</dbReference>
<feature type="domain" description="Topo IIA-type catalytic" evidence="10">
    <location>
        <begin position="72"/>
        <end position="571"/>
    </location>
</feature>
<comment type="catalytic activity">
    <reaction evidence="1 7">
        <text>ATP-dependent breakage, passage and rejoining of double-stranded DNA.</text>
        <dbReference type="EC" id="5.6.2.2"/>
    </reaction>
</comment>